<dbReference type="Proteomes" id="UP000295184">
    <property type="component" value="Unassembled WGS sequence"/>
</dbReference>
<dbReference type="SUPFAM" id="SSF53850">
    <property type="entry name" value="Periplasmic binding protein-like II"/>
    <property type="match status" value="1"/>
</dbReference>
<dbReference type="PANTHER" id="PTHR30419:SF8">
    <property type="entry name" value="NITROGEN ASSIMILATION TRANSCRIPTIONAL ACTIVATOR-RELATED"/>
    <property type="match status" value="1"/>
</dbReference>
<keyword evidence="3 6" id="KW-0238">DNA-binding</keyword>
<dbReference type="Gene3D" id="1.10.10.10">
    <property type="entry name" value="Winged helix-like DNA-binding domain superfamily/Winged helix DNA-binding domain"/>
    <property type="match status" value="1"/>
</dbReference>
<gene>
    <name evidence="6" type="ORF">EDD77_10268</name>
</gene>
<comment type="caution">
    <text evidence="6">The sequence shown here is derived from an EMBL/GenBank/DDBJ whole genome shotgun (WGS) entry which is preliminary data.</text>
</comment>
<dbReference type="EMBL" id="SLUM01000002">
    <property type="protein sequence ID" value="TCL61329.1"/>
    <property type="molecule type" value="Genomic_DNA"/>
</dbReference>
<evidence type="ECO:0000256" key="3">
    <source>
        <dbReference type="ARBA" id="ARBA00023125"/>
    </source>
</evidence>
<dbReference type="GO" id="GO:0003700">
    <property type="term" value="F:DNA-binding transcription factor activity"/>
    <property type="evidence" value="ECO:0007669"/>
    <property type="project" value="InterPro"/>
</dbReference>
<evidence type="ECO:0000313" key="7">
    <source>
        <dbReference type="Proteomes" id="UP000295184"/>
    </source>
</evidence>
<dbReference type="AlphaFoldDB" id="A0A4R1R769"/>
<evidence type="ECO:0000256" key="2">
    <source>
        <dbReference type="ARBA" id="ARBA00023015"/>
    </source>
</evidence>
<accession>A0A4R1R769</accession>
<dbReference type="GO" id="GO:0005829">
    <property type="term" value="C:cytosol"/>
    <property type="evidence" value="ECO:0007669"/>
    <property type="project" value="TreeGrafter"/>
</dbReference>
<comment type="similarity">
    <text evidence="1">Belongs to the LysR transcriptional regulatory family.</text>
</comment>
<protein>
    <submittedName>
        <fullName evidence="6">DNA-binding transcriptional LysR family regulator</fullName>
    </submittedName>
</protein>
<dbReference type="FunFam" id="1.10.10.10:FF:000001">
    <property type="entry name" value="LysR family transcriptional regulator"/>
    <property type="match status" value="1"/>
</dbReference>
<dbReference type="RefSeq" id="WP_058966166.1">
    <property type="nucleotide sequence ID" value="NZ_CABKVM010000019.1"/>
</dbReference>
<dbReference type="OrthoDB" id="9803714at2"/>
<evidence type="ECO:0000256" key="4">
    <source>
        <dbReference type="ARBA" id="ARBA00023163"/>
    </source>
</evidence>
<sequence>MELRSLRYFLTTAAEGNITRAADVLHVTQPTLSRQLMDLEKELGTTLVLRGKKGLTLTDDGLFFRQRAEEIVELADLLEQRFAEKSDIVSGIINIGASEAIGSRMMARLIRNFSEKYPLVQFHLYNEMADSVKDRLDKGLADIGLLLEPIDVHKYEYLRLAQKETWGILLRDDHPLAGHEVITPEDIADCSLILPLREKVREDIINWIGKEEKDLHIPLSYTLLSNAVLLVEEGLGCAFCLDGAIAVHGGRNLKFIPIYPEKTTRSVLAWKKNQLFSPATSLFIQEINMMRAQIR</sequence>
<name>A0A4R1R769_9FIRM</name>
<dbReference type="Gene3D" id="3.40.190.290">
    <property type="match status" value="1"/>
</dbReference>
<reference evidence="6 7" key="1">
    <citation type="submission" date="2019-03" db="EMBL/GenBank/DDBJ databases">
        <title>Genomic Encyclopedia of Type Strains, Phase IV (KMG-IV): sequencing the most valuable type-strain genomes for metagenomic binning, comparative biology and taxonomic classification.</title>
        <authorList>
            <person name="Goeker M."/>
        </authorList>
    </citation>
    <scope>NUCLEOTIDE SEQUENCE [LARGE SCALE GENOMIC DNA]</scope>
    <source>
        <strain evidence="6 7">DSM 100451</strain>
    </source>
</reference>
<dbReference type="Pfam" id="PF03466">
    <property type="entry name" value="LysR_substrate"/>
    <property type="match status" value="1"/>
</dbReference>
<dbReference type="InterPro" id="IPR000847">
    <property type="entry name" value="LysR_HTH_N"/>
</dbReference>
<dbReference type="PANTHER" id="PTHR30419">
    <property type="entry name" value="HTH-TYPE TRANSCRIPTIONAL REGULATOR YBHD"/>
    <property type="match status" value="1"/>
</dbReference>
<dbReference type="InterPro" id="IPR036390">
    <property type="entry name" value="WH_DNA-bd_sf"/>
</dbReference>
<evidence type="ECO:0000259" key="5">
    <source>
        <dbReference type="PROSITE" id="PS50931"/>
    </source>
</evidence>
<dbReference type="PRINTS" id="PR00039">
    <property type="entry name" value="HTHLYSR"/>
</dbReference>
<organism evidence="6 7">
    <name type="scientific">Allofournierella massiliensis</name>
    <dbReference type="NCBI Taxonomy" id="1650663"/>
    <lineage>
        <taxon>Bacteria</taxon>
        <taxon>Bacillati</taxon>
        <taxon>Bacillota</taxon>
        <taxon>Clostridia</taxon>
        <taxon>Eubacteriales</taxon>
        <taxon>Oscillospiraceae</taxon>
        <taxon>Allofournierella</taxon>
    </lineage>
</organism>
<dbReference type="PROSITE" id="PS50931">
    <property type="entry name" value="HTH_LYSR"/>
    <property type="match status" value="1"/>
</dbReference>
<dbReference type="SUPFAM" id="SSF46785">
    <property type="entry name" value="Winged helix' DNA-binding domain"/>
    <property type="match status" value="1"/>
</dbReference>
<proteinExistence type="inferred from homology"/>
<evidence type="ECO:0000313" key="6">
    <source>
        <dbReference type="EMBL" id="TCL61329.1"/>
    </source>
</evidence>
<dbReference type="InterPro" id="IPR005119">
    <property type="entry name" value="LysR_subst-bd"/>
</dbReference>
<dbReference type="InterPro" id="IPR036388">
    <property type="entry name" value="WH-like_DNA-bd_sf"/>
</dbReference>
<keyword evidence="4" id="KW-0804">Transcription</keyword>
<evidence type="ECO:0000256" key="1">
    <source>
        <dbReference type="ARBA" id="ARBA00009437"/>
    </source>
</evidence>
<dbReference type="GO" id="GO:0003677">
    <property type="term" value="F:DNA binding"/>
    <property type="evidence" value="ECO:0007669"/>
    <property type="project" value="UniProtKB-KW"/>
</dbReference>
<dbReference type="CDD" id="cd05466">
    <property type="entry name" value="PBP2_LTTR_substrate"/>
    <property type="match status" value="1"/>
</dbReference>
<dbReference type="InterPro" id="IPR050950">
    <property type="entry name" value="HTH-type_LysR_regulators"/>
</dbReference>
<dbReference type="STRING" id="1650663.GCA_001486665_02903"/>
<feature type="domain" description="HTH lysR-type" evidence="5">
    <location>
        <begin position="1"/>
        <end position="58"/>
    </location>
</feature>
<keyword evidence="2" id="KW-0805">Transcription regulation</keyword>
<dbReference type="Pfam" id="PF00126">
    <property type="entry name" value="HTH_1"/>
    <property type="match status" value="1"/>
</dbReference>